<dbReference type="InterPro" id="IPR015797">
    <property type="entry name" value="NUDIX_hydrolase-like_dom_sf"/>
</dbReference>
<dbReference type="Gene3D" id="3.90.79.10">
    <property type="entry name" value="Nucleoside Triphosphate Pyrophosphohydrolase"/>
    <property type="match status" value="1"/>
</dbReference>
<evidence type="ECO:0000256" key="1">
    <source>
        <dbReference type="ARBA" id="ARBA00001946"/>
    </source>
</evidence>
<name>A0AAU8IF87_9BACL</name>
<organism evidence="4">
    <name type="scientific">Sporolactobacillus sp. Y61</name>
    <dbReference type="NCBI Taxonomy" id="3160863"/>
    <lineage>
        <taxon>Bacteria</taxon>
        <taxon>Bacillati</taxon>
        <taxon>Bacillota</taxon>
        <taxon>Bacilli</taxon>
        <taxon>Bacillales</taxon>
        <taxon>Sporolactobacillaceae</taxon>
        <taxon>Sporolactobacillus</taxon>
    </lineage>
</organism>
<accession>A0AAU8IF87</accession>
<dbReference type="AlphaFoldDB" id="A0AAU8IF87"/>
<dbReference type="PROSITE" id="PS00893">
    <property type="entry name" value="NUDIX_BOX"/>
    <property type="match status" value="1"/>
</dbReference>
<dbReference type="RefSeq" id="WP_353948273.1">
    <property type="nucleotide sequence ID" value="NZ_CP159510.1"/>
</dbReference>
<dbReference type="PROSITE" id="PS51462">
    <property type="entry name" value="NUDIX"/>
    <property type="match status" value="1"/>
</dbReference>
<evidence type="ECO:0000313" key="4">
    <source>
        <dbReference type="EMBL" id="XCJ16929.1"/>
    </source>
</evidence>
<dbReference type="EMBL" id="CP159510">
    <property type="protein sequence ID" value="XCJ16929.1"/>
    <property type="molecule type" value="Genomic_DNA"/>
</dbReference>
<feature type="domain" description="Nudix hydrolase" evidence="3">
    <location>
        <begin position="40"/>
        <end position="170"/>
    </location>
</feature>
<evidence type="ECO:0000256" key="2">
    <source>
        <dbReference type="ARBA" id="ARBA00022801"/>
    </source>
</evidence>
<dbReference type="Pfam" id="PF00293">
    <property type="entry name" value="NUDIX"/>
    <property type="match status" value="1"/>
</dbReference>
<dbReference type="PANTHER" id="PTHR11839:SF18">
    <property type="entry name" value="NUDIX HYDROLASE DOMAIN-CONTAINING PROTEIN"/>
    <property type="match status" value="1"/>
</dbReference>
<evidence type="ECO:0000259" key="3">
    <source>
        <dbReference type="PROSITE" id="PS51462"/>
    </source>
</evidence>
<dbReference type="GO" id="GO:0006753">
    <property type="term" value="P:nucleoside phosphate metabolic process"/>
    <property type="evidence" value="ECO:0007669"/>
    <property type="project" value="TreeGrafter"/>
</dbReference>
<dbReference type="EC" id="3.6.-.-" evidence="4"/>
<dbReference type="PANTHER" id="PTHR11839">
    <property type="entry name" value="UDP/ADP-SUGAR PYROPHOSPHATASE"/>
    <property type="match status" value="1"/>
</dbReference>
<dbReference type="GO" id="GO:0005829">
    <property type="term" value="C:cytosol"/>
    <property type="evidence" value="ECO:0007669"/>
    <property type="project" value="TreeGrafter"/>
</dbReference>
<proteinExistence type="predicted"/>
<dbReference type="GO" id="GO:0016787">
    <property type="term" value="F:hydrolase activity"/>
    <property type="evidence" value="ECO:0007669"/>
    <property type="project" value="UniProtKB-KW"/>
</dbReference>
<keyword evidence="2 4" id="KW-0378">Hydrolase</keyword>
<gene>
    <name evidence="4" type="ORF">ABNN70_15195</name>
</gene>
<dbReference type="CDD" id="cd03424">
    <property type="entry name" value="NUDIX_ADPRase_Nudt5_UGPPase_Nudt14"/>
    <property type="match status" value="1"/>
</dbReference>
<sequence>MKKWKTLHSDYLYKTPYGNLRTDQCLLPNGMTINDYHVMEYDDWVNGVVLTKDGKLVLVEQYRQGGGDFFLEIPGGKMEKDESFEEGILREVREETGYASSARPVLLGNYMVNPAAQNNRLHIYLIREAVKTAEQNLDPTEDIAIHLIDIDQLDDLIRAHRVRISFFTAAACAMARPFINR</sequence>
<dbReference type="SUPFAM" id="SSF55811">
    <property type="entry name" value="Nudix"/>
    <property type="match status" value="1"/>
</dbReference>
<dbReference type="InterPro" id="IPR020084">
    <property type="entry name" value="NUDIX_hydrolase_CS"/>
</dbReference>
<reference evidence="4" key="1">
    <citation type="submission" date="2024-06" db="EMBL/GenBank/DDBJ databases">
        <authorList>
            <person name="Fan A."/>
            <person name="Zhang F.Y."/>
            <person name="Zhang L."/>
        </authorList>
    </citation>
    <scope>NUCLEOTIDE SEQUENCE</scope>
    <source>
        <strain evidence="4">Y61</strain>
    </source>
</reference>
<dbReference type="GO" id="GO:0019693">
    <property type="term" value="P:ribose phosphate metabolic process"/>
    <property type="evidence" value="ECO:0007669"/>
    <property type="project" value="TreeGrafter"/>
</dbReference>
<comment type="cofactor">
    <cofactor evidence="1">
        <name>Mg(2+)</name>
        <dbReference type="ChEBI" id="CHEBI:18420"/>
    </cofactor>
</comment>
<protein>
    <submittedName>
        <fullName evidence="4">NUDIX hydrolase</fullName>
        <ecNumber evidence="4">3.6.-.-</ecNumber>
    </submittedName>
</protein>
<dbReference type="InterPro" id="IPR000086">
    <property type="entry name" value="NUDIX_hydrolase_dom"/>
</dbReference>